<sequence>MEKGKSVSYPPGLIWDKIEEIGSELIREFDNGVLTTSELAEVVHRQTRELAQVYHQLSRLQSEKEGDR</sequence>
<proteinExistence type="predicted"/>
<keyword evidence="2" id="KW-1185">Reference proteome</keyword>
<evidence type="ECO:0000313" key="1">
    <source>
        <dbReference type="EMBL" id="BBO72612.1"/>
    </source>
</evidence>
<protein>
    <submittedName>
        <fullName evidence="1">Uncharacterized protein</fullName>
    </submittedName>
</protein>
<organism evidence="1 2">
    <name type="scientific">Desulfosarcina widdelii</name>
    <dbReference type="NCBI Taxonomy" id="947919"/>
    <lineage>
        <taxon>Bacteria</taxon>
        <taxon>Pseudomonadati</taxon>
        <taxon>Thermodesulfobacteriota</taxon>
        <taxon>Desulfobacteria</taxon>
        <taxon>Desulfobacterales</taxon>
        <taxon>Desulfosarcinaceae</taxon>
        <taxon>Desulfosarcina</taxon>
    </lineage>
</organism>
<dbReference type="AlphaFoldDB" id="A0A5K7YS16"/>
<reference evidence="1 2" key="1">
    <citation type="submission" date="2019-11" db="EMBL/GenBank/DDBJ databases">
        <title>Comparative genomics of hydrocarbon-degrading Desulfosarcina strains.</title>
        <authorList>
            <person name="Watanabe M."/>
            <person name="Kojima H."/>
            <person name="Fukui M."/>
        </authorList>
    </citation>
    <scope>NUCLEOTIDE SEQUENCE [LARGE SCALE GENOMIC DNA]</scope>
    <source>
        <strain evidence="1 2">PP31</strain>
    </source>
</reference>
<accession>A0A5K7YS16</accession>
<dbReference type="Proteomes" id="UP000427769">
    <property type="component" value="Chromosome"/>
</dbReference>
<dbReference type="KEGG" id="dwd:DSCW_00290"/>
<dbReference type="RefSeq" id="WP_155301813.1">
    <property type="nucleotide sequence ID" value="NZ_AP021875.1"/>
</dbReference>
<evidence type="ECO:0000313" key="2">
    <source>
        <dbReference type="Proteomes" id="UP000427769"/>
    </source>
</evidence>
<gene>
    <name evidence="1" type="ORF">DSCW_00290</name>
</gene>
<dbReference type="EMBL" id="AP021875">
    <property type="protein sequence ID" value="BBO72612.1"/>
    <property type="molecule type" value="Genomic_DNA"/>
</dbReference>
<name>A0A5K7YS16_9BACT</name>